<evidence type="ECO:0000313" key="1">
    <source>
        <dbReference type="EMBL" id="RLN29848.1"/>
    </source>
</evidence>
<dbReference type="PANTHER" id="PTHR33085:SF80">
    <property type="entry name" value="F-BOX ASSOCIATED DOMAIN-CONTAINING PROTEIN"/>
    <property type="match status" value="1"/>
</dbReference>
<dbReference type="EMBL" id="PQIB02000003">
    <property type="protein sequence ID" value="RLN29848.1"/>
    <property type="molecule type" value="Genomic_DNA"/>
</dbReference>
<protein>
    <submittedName>
        <fullName evidence="1">Uncharacterized protein</fullName>
    </submittedName>
</protein>
<dbReference type="AlphaFoldDB" id="A0A3L6T2L3"/>
<dbReference type="PANTHER" id="PTHR33085">
    <property type="entry name" value="OS12G0113100 PROTEIN-RELATED"/>
    <property type="match status" value="1"/>
</dbReference>
<proteinExistence type="predicted"/>
<accession>A0A3L6T2L3</accession>
<dbReference type="Proteomes" id="UP000275267">
    <property type="component" value="Unassembled WGS sequence"/>
</dbReference>
<reference evidence="2" key="1">
    <citation type="journal article" date="2019" name="Nat. Commun.">
        <title>The genome of broomcorn millet.</title>
        <authorList>
            <person name="Zou C."/>
            <person name="Miki D."/>
            <person name="Li D."/>
            <person name="Tang Q."/>
            <person name="Xiao L."/>
            <person name="Rajput S."/>
            <person name="Deng P."/>
            <person name="Jia W."/>
            <person name="Huang R."/>
            <person name="Zhang M."/>
            <person name="Sun Y."/>
            <person name="Hu J."/>
            <person name="Fu X."/>
            <person name="Schnable P.S."/>
            <person name="Li F."/>
            <person name="Zhang H."/>
            <person name="Feng B."/>
            <person name="Zhu X."/>
            <person name="Liu R."/>
            <person name="Schnable J.C."/>
            <person name="Zhu J.-K."/>
            <person name="Zhang H."/>
        </authorList>
    </citation>
    <scope>NUCLEOTIDE SEQUENCE [LARGE SCALE GENOMIC DNA]</scope>
</reference>
<dbReference type="InterPro" id="IPR012871">
    <property type="entry name" value="DUF1668_ORYSA"/>
</dbReference>
<keyword evidence="2" id="KW-1185">Reference proteome</keyword>
<dbReference type="OrthoDB" id="590041at2759"/>
<dbReference type="Pfam" id="PF07893">
    <property type="entry name" value="DUF1668"/>
    <property type="match status" value="1"/>
</dbReference>
<sequence length="196" mass="21814">MPEHSEPWGRQNFPFPPFNRLDVTSYGVQPNGCILVSAKSGTTFILDTKDKEYVWKSYGNWVLPFTGLGHYDTSGFVGLSKDPETLGYLYCSTRASIGTGDTLHPSPDFKCSKEKVFNKNPAERHVSATLLHMRPGKFCLAECVSIDNGRADQELREPGAAGGVPQCGCFMYRLKTFSLGYGAERNLKLKNCRNRC</sequence>
<organism evidence="1 2">
    <name type="scientific">Panicum miliaceum</name>
    <name type="common">Proso millet</name>
    <name type="synonym">Broomcorn millet</name>
    <dbReference type="NCBI Taxonomy" id="4540"/>
    <lineage>
        <taxon>Eukaryota</taxon>
        <taxon>Viridiplantae</taxon>
        <taxon>Streptophyta</taxon>
        <taxon>Embryophyta</taxon>
        <taxon>Tracheophyta</taxon>
        <taxon>Spermatophyta</taxon>
        <taxon>Magnoliopsida</taxon>
        <taxon>Liliopsida</taxon>
        <taxon>Poales</taxon>
        <taxon>Poaceae</taxon>
        <taxon>PACMAD clade</taxon>
        <taxon>Panicoideae</taxon>
        <taxon>Panicodae</taxon>
        <taxon>Paniceae</taxon>
        <taxon>Panicinae</taxon>
        <taxon>Panicum</taxon>
        <taxon>Panicum sect. Panicum</taxon>
    </lineage>
</organism>
<name>A0A3L6T2L3_PANMI</name>
<evidence type="ECO:0000313" key="2">
    <source>
        <dbReference type="Proteomes" id="UP000275267"/>
    </source>
</evidence>
<gene>
    <name evidence="1" type="ORF">C2845_PM05G05850</name>
</gene>
<comment type="caution">
    <text evidence="1">The sequence shown here is derived from an EMBL/GenBank/DDBJ whole genome shotgun (WGS) entry which is preliminary data.</text>
</comment>